<comment type="function">
    <text evidence="5">Forms part of the polypeptide exit tunnel.</text>
</comment>
<dbReference type="SUPFAM" id="SSF52166">
    <property type="entry name" value="Ribosomal protein L4"/>
    <property type="match status" value="1"/>
</dbReference>
<dbReference type="Gene3D" id="3.40.1370.10">
    <property type="match status" value="1"/>
</dbReference>
<accession>A0A1F8EAS3</accession>
<reference evidence="7 8" key="1">
    <citation type="journal article" date="2016" name="Nat. Commun.">
        <title>Thousands of microbial genomes shed light on interconnected biogeochemical processes in an aquifer system.</title>
        <authorList>
            <person name="Anantharaman K."/>
            <person name="Brown C.T."/>
            <person name="Hug L.A."/>
            <person name="Sharon I."/>
            <person name="Castelle C.J."/>
            <person name="Probst A.J."/>
            <person name="Thomas B.C."/>
            <person name="Singh A."/>
            <person name="Wilkins M.J."/>
            <person name="Karaoz U."/>
            <person name="Brodie E.L."/>
            <person name="Williams K.H."/>
            <person name="Hubbard S.S."/>
            <person name="Banfield J.F."/>
        </authorList>
    </citation>
    <scope>NUCLEOTIDE SEQUENCE [LARGE SCALE GENOMIC DNA]</scope>
</reference>
<evidence type="ECO:0000313" key="8">
    <source>
        <dbReference type="Proteomes" id="UP000178520"/>
    </source>
</evidence>
<keyword evidence="5" id="KW-0699">rRNA-binding</keyword>
<comment type="function">
    <text evidence="5">One of the primary rRNA binding proteins, this protein initially binds near the 5'-end of the 23S rRNA. It is important during the early stages of 50S assembly. It makes multiple contacts with different domains of the 23S rRNA in the assembled 50S subunit and ribosome.</text>
</comment>
<evidence type="ECO:0000313" key="7">
    <source>
        <dbReference type="EMBL" id="OGM97994.1"/>
    </source>
</evidence>
<keyword evidence="5" id="KW-0694">RNA-binding</keyword>
<dbReference type="STRING" id="1802660.A2735_02400"/>
<dbReference type="Pfam" id="PF00573">
    <property type="entry name" value="Ribosomal_L4"/>
    <property type="match status" value="1"/>
</dbReference>
<dbReference type="InterPro" id="IPR013005">
    <property type="entry name" value="Ribosomal_uL4-like"/>
</dbReference>
<dbReference type="NCBIfam" id="TIGR03953">
    <property type="entry name" value="rplD_bact"/>
    <property type="match status" value="1"/>
</dbReference>
<name>A0A1F8EAS3_9BACT</name>
<dbReference type="HAMAP" id="MF_01328_B">
    <property type="entry name" value="Ribosomal_uL4_B"/>
    <property type="match status" value="1"/>
</dbReference>
<comment type="caution">
    <text evidence="7">The sequence shown here is derived from an EMBL/GenBank/DDBJ whole genome shotgun (WGS) entry which is preliminary data.</text>
</comment>
<proteinExistence type="inferred from homology"/>
<comment type="similarity">
    <text evidence="1 5">Belongs to the universal ribosomal protein uL4 family.</text>
</comment>
<dbReference type="Proteomes" id="UP000178520">
    <property type="component" value="Unassembled WGS sequence"/>
</dbReference>
<dbReference type="PANTHER" id="PTHR10746">
    <property type="entry name" value="50S RIBOSOMAL PROTEIN L4"/>
    <property type="match status" value="1"/>
</dbReference>
<evidence type="ECO:0000256" key="3">
    <source>
        <dbReference type="ARBA" id="ARBA00023274"/>
    </source>
</evidence>
<sequence length="216" mass="24085">MELPLYNQNAENIGTIELADNVFGLPMNQDLLHQVITSQMSNKRQVLAHTKGRGEVRGGGKKPWKQKGTGRARHGSTRSPIWRSGGVTGGPTKEKNFKKDINKKMMQKALKVALSSKARDGQLFILDALTIEKPKTKEMDGVMKKFTTIFGRLNNVLLVTPTDSAMLYKSARNLPYLDTIEARNLNPLILLEANRVILSKESLAVIEKQWGTTKSK</sequence>
<evidence type="ECO:0000256" key="1">
    <source>
        <dbReference type="ARBA" id="ARBA00010528"/>
    </source>
</evidence>
<dbReference type="GO" id="GO:1990904">
    <property type="term" value="C:ribonucleoprotein complex"/>
    <property type="evidence" value="ECO:0007669"/>
    <property type="project" value="UniProtKB-KW"/>
</dbReference>
<evidence type="ECO:0000256" key="6">
    <source>
        <dbReference type="SAM" id="MobiDB-lite"/>
    </source>
</evidence>
<organism evidence="7 8">
    <name type="scientific">Candidatus Yanofskybacteria bacterium RIFCSPHIGHO2_01_FULL_41_21</name>
    <dbReference type="NCBI Taxonomy" id="1802660"/>
    <lineage>
        <taxon>Bacteria</taxon>
        <taxon>Candidatus Yanofskyibacteriota</taxon>
    </lineage>
</organism>
<dbReference type="GO" id="GO:0019843">
    <property type="term" value="F:rRNA binding"/>
    <property type="evidence" value="ECO:0007669"/>
    <property type="project" value="UniProtKB-UniRule"/>
</dbReference>
<dbReference type="PANTHER" id="PTHR10746:SF6">
    <property type="entry name" value="LARGE RIBOSOMAL SUBUNIT PROTEIN UL4M"/>
    <property type="match status" value="1"/>
</dbReference>
<evidence type="ECO:0000256" key="5">
    <source>
        <dbReference type="HAMAP-Rule" id="MF_01328"/>
    </source>
</evidence>
<dbReference type="InterPro" id="IPR002136">
    <property type="entry name" value="Ribosomal_uL4"/>
</dbReference>
<evidence type="ECO:0000256" key="2">
    <source>
        <dbReference type="ARBA" id="ARBA00022980"/>
    </source>
</evidence>
<dbReference type="InterPro" id="IPR023574">
    <property type="entry name" value="Ribosomal_uL4_dom_sf"/>
</dbReference>
<protein>
    <recommendedName>
        <fullName evidence="4 5">Large ribosomal subunit protein uL4</fullName>
    </recommendedName>
</protein>
<dbReference type="EMBL" id="MGJA01000004">
    <property type="protein sequence ID" value="OGM97994.1"/>
    <property type="molecule type" value="Genomic_DNA"/>
</dbReference>
<dbReference type="GO" id="GO:0003735">
    <property type="term" value="F:structural constituent of ribosome"/>
    <property type="evidence" value="ECO:0007669"/>
    <property type="project" value="InterPro"/>
</dbReference>
<dbReference type="GO" id="GO:0005840">
    <property type="term" value="C:ribosome"/>
    <property type="evidence" value="ECO:0007669"/>
    <property type="project" value="UniProtKB-KW"/>
</dbReference>
<gene>
    <name evidence="5" type="primary">rplD</name>
    <name evidence="7" type="ORF">A2735_02400</name>
</gene>
<keyword evidence="2 5" id="KW-0689">Ribosomal protein</keyword>
<dbReference type="GO" id="GO:0006412">
    <property type="term" value="P:translation"/>
    <property type="evidence" value="ECO:0007669"/>
    <property type="project" value="UniProtKB-UniRule"/>
</dbReference>
<dbReference type="AlphaFoldDB" id="A0A1F8EAS3"/>
<feature type="region of interest" description="Disordered" evidence="6">
    <location>
        <begin position="50"/>
        <end position="96"/>
    </location>
</feature>
<keyword evidence="3 5" id="KW-0687">Ribonucleoprotein</keyword>
<comment type="subunit">
    <text evidence="5">Part of the 50S ribosomal subunit.</text>
</comment>
<feature type="compositionally biased region" description="Basic residues" evidence="6">
    <location>
        <begin position="59"/>
        <end position="76"/>
    </location>
</feature>
<evidence type="ECO:0000256" key="4">
    <source>
        <dbReference type="ARBA" id="ARBA00035244"/>
    </source>
</evidence>